<protein>
    <submittedName>
        <fullName evidence="1">Uncharacterized protein</fullName>
    </submittedName>
</protein>
<organism evidence="1 3">
    <name type="scientific">Bacillus canaveralius</name>
    <dbReference type="NCBI Taxonomy" id="1403243"/>
    <lineage>
        <taxon>Bacteria</taxon>
        <taxon>Bacillati</taxon>
        <taxon>Bacillota</taxon>
        <taxon>Bacilli</taxon>
        <taxon>Bacillales</taxon>
        <taxon>Bacillaceae</taxon>
        <taxon>Bacillus</taxon>
    </lineage>
</organism>
<dbReference type="AlphaFoldDB" id="A0A2N5GMW8"/>
<evidence type="ECO:0000313" key="1">
    <source>
        <dbReference type="EMBL" id="PLR83471.1"/>
    </source>
</evidence>
<dbReference type="RefSeq" id="WP_101577084.1">
    <property type="nucleotide sequence ID" value="NZ_PGVA01000020.1"/>
</dbReference>
<evidence type="ECO:0000313" key="2">
    <source>
        <dbReference type="EMBL" id="PLR95348.1"/>
    </source>
</evidence>
<keyword evidence="4" id="KW-1185">Reference proteome</keyword>
<reference evidence="1 3" key="1">
    <citation type="submission" date="2017-11" db="EMBL/GenBank/DDBJ databases">
        <title>Comparitive Functional Genomics of Dry Heat Resistant strains isolated from the Viking Spacecraft.</title>
        <authorList>
            <person name="Seuylemezian A."/>
            <person name="Cooper K."/>
            <person name="Vaishampayan P."/>
        </authorList>
    </citation>
    <scope>NUCLEOTIDE SEQUENCE [LARGE SCALE GENOMIC DNA]</scope>
    <source>
        <strain evidence="1 3">M4.6</strain>
    </source>
</reference>
<evidence type="ECO:0000313" key="4">
    <source>
        <dbReference type="Proteomes" id="UP000235114"/>
    </source>
</evidence>
<comment type="caution">
    <text evidence="1">The sequence shown here is derived from an EMBL/GenBank/DDBJ whole genome shotgun (WGS) entry which is preliminary data.</text>
</comment>
<gene>
    <name evidence="1" type="ORF">CU635_09250</name>
    <name evidence="2" type="ORF">CVD25_14885</name>
</gene>
<dbReference type="EMBL" id="PGVD01000039">
    <property type="protein sequence ID" value="PLR95348.1"/>
    <property type="molecule type" value="Genomic_DNA"/>
</dbReference>
<proteinExistence type="predicted"/>
<dbReference type="OrthoDB" id="517761at2"/>
<evidence type="ECO:0000313" key="3">
    <source>
        <dbReference type="Proteomes" id="UP000234951"/>
    </source>
</evidence>
<reference evidence="2 4" key="2">
    <citation type="submission" date="2017-12" db="EMBL/GenBank/DDBJ databases">
        <title>Comparative Functional Genomics of Dry Heat Resistant strains isolated from the Viking Spacecraft.</title>
        <authorList>
            <person name="Seuylemezian A."/>
            <person name="Cooper K."/>
            <person name="Vaishampayan P."/>
        </authorList>
    </citation>
    <scope>NUCLEOTIDE SEQUENCE [LARGE SCALE GENOMIC DNA]</scope>
    <source>
        <strain evidence="2 4">ATCC 29669</strain>
    </source>
</reference>
<dbReference type="Proteomes" id="UP000234951">
    <property type="component" value="Unassembled WGS sequence"/>
</dbReference>
<name>A0A2N5GMW8_9BACI</name>
<dbReference type="Proteomes" id="UP000235114">
    <property type="component" value="Unassembled WGS sequence"/>
</dbReference>
<dbReference type="EMBL" id="PGVA01000020">
    <property type="protein sequence ID" value="PLR83471.1"/>
    <property type="molecule type" value="Genomic_DNA"/>
</dbReference>
<sequence length="283" mass="29267">MLNSSLKKDAIEKLKNAVAQYKRSSSTLQNNAVKLHNTRTYGVNVIRKVEEYINTLANTPKEFEKSFDQVRVNLASFKALSEISYDEKEMIKLAGGGAAAGVAAGVATAALAPTAAMAIATTFGTAATGTAISTLSGAAATNAALAWLGGGALAAGGGGMAGGSALLALAGPIGWGIGAASLAAGGFFASNKNKEAAIKADNERVEIVKATRVLDATSNEINNLKSSTQTLATNLEQSLISFISNTTKIKSFTDFSQDERNLLRAIINNTENLSALFMKEVGK</sequence>
<accession>A0A2N5GMW8</accession>